<dbReference type="Proteomes" id="UP000221734">
    <property type="component" value="Chromosome Kuenenia_stuttgartiensis_MBR1"/>
</dbReference>
<proteinExistence type="predicted"/>
<protein>
    <submittedName>
        <fullName evidence="2">Uncharacterized protein</fullName>
    </submittedName>
</protein>
<organism evidence="2 3">
    <name type="scientific">Kuenenia stuttgartiensis</name>
    <dbReference type="NCBI Taxonomy" id="174633"/>
    <lineage>
        <taxon>Bacteria</taxon>
        <taxon>Pseudomonadati</taxon>
        <taxon>Planctomycetota</taxon>
        <taxon>Candidatus Brocadiia</taxon>
        <taxon>Candidatus Brocadiales</taxon>
        <taxon>Candidatus Brocadiaceae</taxon>
        <taxon>Candidatus Kuenenia</taxon>
    </lineage>
</organism>
<keyword evidence="3" id="KW-1185">Reference proteome</keyword>
<reference evidence="1 4" key="3">
    <citation type="submission" date="2020-02" db="EMBL/GenBank/DDBJ databases">
        <title>Newly sequenced genome of strain CSTR1 showed variability in Candidatus Kuenenia stuttgartiensis genomes.</title>
        <authorList>
            <person name="Ding C."/>
            <person name="Adrian L."/>
        </authorList>
    </citation>
    <scope>NUCLEOTIDE SEQUENCE [LARGE SCALE GENOMIC DNA]</scope>
    <source>
        <strain evidence="1 4">CSTR1</strain>
    </source>
</reference>
<accession>A0A2C9CJ80</accession>
<name>A0A2C9CJ80_KUEST</name>
<evidence type="ECO:0000313" key="4">
    <source>
        <dbReference type="Proteomes" id="UP000501926"/>
    </source>
</evidence>
<gene>
    <name evidence="1" type="ORF">KsCSTR_47360</name>
    <name evidence="2" type="ORF">KSMBR1_2332</name>
</gene>
<dbReference type="EMBL" id="LT934425">
    <property type="protein sequence ID" value="SOH04827.1"/>
    <property type="molecule type" value="Genomic_DNA"/>
</dbReference>
<dbReference type="KEGG" id="kst:KSMBR1_2332"/>
<evidence type="ECO:0000313" key="1">
    <source>
        <dbReference type="EMBL" id="QII14113.1"/>
    </source>
</evidence>
<dbReference type="Proteomes" id="UP000501926">
    <property type="component" value="Chromosome"/>
</dbReference>
<reference evidence="3" key="1">
    <citation type="submission" date="2017-10" db="EMBL/GenBank/DDBJ databases">
        <authorList>
            <person name="Frank J."/>
        </authorList>
    </citation>
    <scope>NUCLEOTIDE SEQUENCE [LARGE SCALE GENOMIC DNA]</scope>
</reference>
<dbReference type="EMBL" id="CP049055">
    <property type="protein sequence ID" value="QII14113.1"/>
    <property type="molecule type" value="Genomic_DNA"/>
</dbReference>
<evidence type="ECO:0000313" key="3">
    <source>
        <dbReference type="Proteomes" id="UP000221734"/>
    </source>
</evidence>
<dbReference type="AlphaFoldDB" id="A0A2C9CJ80"/>
<dbReference type="RefSeq" id="WP_099325497.1">
    <property type="nucleotide sequence ID" value="NZ_CP049055.1"/>
</dbReference>
<reference evidence="2" key="2">
    <citation type="submission" date="2017-10" db="EMBL/GenBank/DDBJ databases">
        <authorList>
            <person name="Banno H."/>
            <person name="Chua N.-H."/>
        </authorList>
    </citation>
    <scope>NUCLEOTIDE SEQUENCE [LARGE SCALE GENOMIC DNA]</scope>
    <source>
        <strain evidence="2">Kuenenia_mbr1_ru-nijmegen</strain>
    </source>
</reference>
<sequence length="60" mass="7046">MIDAMPEDELKKVFGILERLIEKDSNEAWSVWEELGKDAAEGKWNDASERHDFYLYGIKK</sequence>
<evidence type="ECO:0000313" key="2">
    <source>
        <dbReference type="EMBL" id="SOH04827.1"/>
    </source>
</evidence>